<evidence type="ECO:0000256" key="11">
    <source>
        <dbReference type="RuleBase" id="RU362031"/>
    </source>
</evidence>
<feature type="domain" description="PDZ" evidence="12">
    <location>
        <begin position="115"/>
        <end position="187"/>
    </location>
</feature>
<feature type="transmembrane region" description="Helical" evidence="11">
    <location>
        <begin position="6"/>
        <end position="29"/>
    </location>
</feature>
<keyword evidence="11" id="KW-0479">Metal-binding</keyword>
<keyword evidence="6 11" id="KW-0378">Hydrolase</keyword>
<dbReference type="InterPro" id="IPR004387">
    <property type="entry name" value="Pept_M50_Zn"/>
</dbReference>
<feature type="domain" description="PDZ" evidence="12">
    <location>
        <begin position="212"/>
        <end position="281"/>
    </location>
</feature>
<dbReference type="Proteomes" id="UP000315889">
    <property type="component" value="Unassembled WGS sequence"/>
</dbReference>
<dbReference type="PANTHER" id="PTHR42837">
    <property type="entry name" value="REGULATOR OF SIGMA-E PROTEASE RSEP"/>
    <property type="match status" value="1"/>
</dbReference>
<dbReference type="InterPro" id="IPR001478">
    <property type="entry name" value="PDZ"/>
</dbReference>
<dbReference type="PANTHER" id="PTHR42837:SF2">
    <property type="entry name" value="MEMBRANE METALLOPROTEASE ARASP2, CHLOROPLASTIC-RELATED"/>
    <property type="match status" value="1"/>
</dbReference>
<dbReference type="EMBL" id="SHBP01000004">
    <property type="protein sequence ID" value="RZO20472.1"/>
    <property type="molecule type" value="Genomic_DNA"/>
</dbReference>
<dbReference type="CDD" id="cd06163">
    <property type="entry name" value="S2P-M50_PDZ_RseP-like"/>
    <property type="match status" value="2"/>
</dbReference>
<reference evidence="13 14" key="1">
    <citation type="submission" date="2019-02" db="EMBL/GenBank/DDBJ databases">
        <title>Prokaryotic population dynamics and viral predation in marine succession experiment using metagenomics: the confinement effect.</title>
        <authorList>
            <person name="Haro-Moreno J.M."/>
            <person name="Rodriguez-Valera F."/>
            <person name="Lopez-Perez M."/>
        </authorList>
    </citation>
    <scope>NUCLEOTIDE SEQUENCE [LARGE SCALE GENOMIC DNA]</scope>
    <source>
        <strain evidence="13">MED-G170</strain>
    </source>
</reference>
<evidence type="ECO:0000256" key="3">
    <source>
        <dbReference type="ARBA" id="ARBA00007931"/>
    </source>
</evidence>
<dbReference type="InterPro" id="IPR008915">
    <property type="entry name" value="Peptidase_M50"/>
</dbReference>
<evidence type="ECO:0000256" key="10">
    <source>
        <dbReference type="ARBA" id="ARBA00023136"/>
    </source>
</evidence>
<feature type="transmembrane region" description="Helical" evidence="11">
    <location>
        <begin position="99"/>
        <end position="120"/>
    </location>
</feature>
<gene>
    <name evidence="13" type="primary">rseP</name>
    <name evidence="13" type="ORF">EVB03_04215</name>
</gene>
<feature type="transmembrane region" description="Helical" evidence="11">
    <location>
        <begin position="433"/>
        <end position="451"/>
    </location>
</feature>
<keyword evidence="8 11" id="KW-1133">Transmembrane helix</keyword>
<keyword evidence="4 13" id="KW-0645">Protease</keyword>
<dbReference type="GO" id="GO:0006508">
    <property type="term" value="P:proteolysis"/>
    <property type="evidence" value="ECO:0007669"/>
    <property type="project" value="UniProtKB-KW"/>
</dbReference>
<dbReference type="Pfam" id="PF02163">
    <property type="entry name" value="Peptidase_M50"/>
    <property type="match status" value="1"/>
</dbReference>
<evidence type="ECO:0000259" key="12">
    <source>
        <dbReference type="SMART" id="SM00228"/>
    </source>
</evidence>
<evidence type="ECO:0000256" key="6">
    <source>
        <dbReference type="ARBA" id="ARBA00022801"/>
    </source>
</evidence>
<comment type="similarity">
    <text evidence="3 11">Belongs to the peptidase M50B family.</text>
</comment>
<keyword evidence="9 11" id="KW-0482">Metalloprotease</keyword>
<dbReference type="GO" id="GO:0046872">
    <property type="term" value="F:metal ion binding"/>
    <property type="evidence" value="ECO:0007669"/>
    <property type="project" value="UniProtKB-KW"/>
</dbReference>
<dbReference type="SMART" id="SM00228">
    <property type="entry name" value="PDZ"/>
    <property type="match status" value="2"/>
</dbReference>
<evidence type="ECO:0000256" key="4">
    <source>
        <dbReference type="ARBA" id="ARBA00022670"/>
    </source>
</evidence>
<comment type="subcellular location">
    <subcellularLocation>
        <location evidence="2">Membrane</location>
        <topology evidence="2">Multi-pass membrane protein</topology>
    </subcellularLocation>
</comment>
<sequence>MLDLAVTVFYFFISLGVLVTIHEFGHFWVARRCGVRVEQFSIGFGAPLVTWTDKLGTEFRLAVLPLGGFVKMLDERTDSVSEKDKAFAFTSKTPWQRMAIILAGPVANFLLAVVIFWFIFLGGERGLAPVVGSVKVDSIAEQAGFESGMEIVEISGVQTNSWGSVSRELFNYIGRSEDIPFVVTYPDSTIRYEIPVRVNAWLEDEQDPRALNALGLSPAIELEFISIYGVEKESAAEEAGLRTDDKLITFNGELINSLEKFVDDVSRSAGQSLTLGVERSVDGGSPEQLMISVTPKVDLRDGEEVGLLGVQLSSNNKYPEALVRQIEYGFLSAIPRAMQETVSTSVFVVKSIGKLVVGDLSSKNLSGPITIAKVAGDSARAGAYNFVRFVAILSIMLGVMNLLPLPVLDGGHILFIIIELAKGSPVSERIQLVGYKAGFAMLIGLFVFATFNDLMRSF</sequence>
<feature type="transmembrane region" description="Helical" evidence="11">
    <location>
        <begin position="389"/>
        <end position="421"/>
    </location>
</feature>
<dbReference type="Pfam" id="PF17820">
    <property type="entry name" value="PDZ_6"/>
    <property type="match status" value="1"/>
</dbReference>
<dbReference type="GO" id="GO:0016020">
    <property type="term" value="C:membrane"/>
    <property type="evidence" value="ECO:0007669"/>
    <property type="project" value="UniProtKB-SubCell"/>
</dbReference>
<keyword evidence="10 11" id="KW-0472">Membrane</keyword>
<dbReference type="InterPro" id="IPR041489">
    <property type="entry name" value="PDZ_6"/>
</dbReference>
<dbReference type="GO" id="GO:0004222">
    <property type="term" value="F:metalloendopeptidase activity"/>
    <property type="evidence" value="ECO:0007669"/>
    <property type="project" value="InterPro"/>
</dbReference>
<evidence type="ECO:0000313" key="14">
    <source>
        <dbReference type="Proteomes" id="UP000315889"/>
    </source>
</evidence>
<comment type="caution">
    <text evidence="13">The sequence shown here is derived from an EMBL/GenBank/DDBJ whole genome shotgun (WGS) entry which is preliminary data.</text>
</comment>
<dbReference type="InterPro" id="IPR036034">
    <property type="entry name" value="PDZ_sf"/>
</dbReference>
<dbReference type="SUPFAM" id="SSF50156">
    <property type="entry name" value="PDZ domain-like"/>
    <property type="match status" value="2"/>
</dbReference>
<evidence type="ECO:0000256" key="9">
    <source>
        <dbReference type="ARBA" id="ARBA00023049"/>
    </source>
</evidence>
<evidence type="ECO:0000256" key="1">
    <source>
        <dbReference type="ARBA" id="ARBA00001947"/>
    </source>
</evidence>
<proteinExistence type="inferred from homology"/>
<comment type="cofactor">
    <cofactor evidence="1 11">
        <name>Zn(2+)</name>
        <dbReference type="ChEBI" id="CHEBI:29105"/>
    </cofactor>
</comment>
<dbReference type="AlphaFoldDB" id="A0A520MGX1"/>
<evidence type="ECO:0000256" key="2">
    <source>
        <dbReference type="ARBA" id="ARBA00004141"/>
    </source>
</evidence>
<evidence type="ECO:0000256" key="7">
    <source>
        <dbReference type="ARBA" id="ARBA00022833"/>
    </source>
</evidence>
<protein>
    <recommendedName>
        <fullName evidence="11">Zinc metalloprotease</fullName>
        <ecNumber evidence="11">3.4.24.-</ecNumber>
    </recommendedName>
</protein>
<accession>A0A520MGX1</accession>
<name>A0A520MGX1_9GAMM</name>
<evidence type="ECO:0000313" key="13">
    <source>
        <dbReference type="EMBL" id="RZO20472.1"/>
    </source>
</evidence>
<organism evidence="13 14">
    <name type="scientific">SAR92 clade bacterium</name>
    <dbReference type="NCBI Taxonomy" id="2315479"/>
    <lineage>
        <taxon>Bacteria</taxon>
        <taxon>Pseudomonadati</taxon>
        <taxon>Pseudomonadota</taxon>
        <taxon>Gammaproteobacteria</taxon>
        <taxon>Cellvibrionales</taxon>
        <taxon>Porticoccaceae</taxon>
        <taxon>SAR92 clade</taxon>
    </lineage>
</organism>
<keyword evidence="7 11" id="KW-0862">Zinc</keyword>
<evidence type="ECO:0000256" key="8">
    <source>
        <dbReference type="ARBA" id="ARBA00022989"/>
    </source>
</evidence>
<dbReference type="NCBIfam" id="TIGR00054">
    <property type="entry name" value="RIP metalloprotease RseP"/>
    <property type="match status" value="1"/>
</dbReference>
<dbReference type="Gene3D" id="2.30.42.10">
    <property type="match status" value="2"/>
</dbReference>
<evidence type="ECO:0000256" key="5">
    <source>
        <dbReference type="ARBA" id="ARBA00022692"/>
    </source>
</evidence>
<keyword evidence="5 11" id="KW-0812">Transmembrane</keyword>
<dbReference type="EC" id="3.4.24.-" evidence="11"/>